<evidence type="ECO:0000256" key="1">
    <source>
        <dbReference type="SAM" id="Phobius"/>
    </source>
</evidence>
<dbReference type="Pfam" id="PF04977">
    <property type="entry name" value="DivIC"/>
    <property type="match status" value="1"/>
</dbReference>
<reference evidence="2 3" key="1">
    <citation type="submission" date="2014-07" db="EMBL/GenBank/DDBJ databases">
        <title>Comparative genomic insights into amoeba endosymbionts belonging to the families of Holosporaceae and Candidatus Midichloriaceae within Rickettsiales.</title>
        <authorList>
            <person name="Wang Z."/>
            <person name="Wu M."/>
        </authorList>
    </citation>
    <scope>NUCLEOTIDE SEQUENCE [LARGE SCALE GENOMIC DNA]</scope>
    <source>
        <strain evidence="2">PRA3</strain>
    </source>
</reference>
<accession>A0A077AYE2</accession>
<feature type="transmembrane region" description="Helical" evidence="1">
    <location>
        <begin position="12"/>
        <end position="30"/>
    </location>
</feature>
<evidence type="ECO:0000313" key="2">
    <source>
        <dbReference type="EMBL" id="AIK96653.1"/>
    </source>
</evidence>
<dbReference type="Proteomes" id="UP000028926">
    <property type="component" value="Chromosome"/>
</dbReference>
<keyword evidence="1" id="KW-0812">Transmembrane</keyword>
<dbReference type="InterPro" id="IPR007060">
    <property type="entry name" value="FtsL/DivIC"/>
</dbReference>
<dbReference type="OrthoDB" id="9815600at2"/>
<sequence length="105" mass="12136">MKNDLVARFQYVMGPVIAVSLLIYFVYHLIQGERGLLAWGRLKQQVTIAEQKLHAVTTEQQALEQRVHLMRPDSLDTDMLEEQAKEKLNFVRKDEIIIKDDELGG</sequence>
<evidence type="ECO:0000313" key="3">
    <source>
        <dbReference type="Proteomes" id="UP000028926"/>
    </source>
</evidence>
<keyword evidence="3" id="KW-1185">Reference proteome</keyword>
<dbReference type="RefSeq" id="WP_051908748.1">
    <property type="nucleotide sequence ID" value="NZ_CP008941.1"/>
</dbReference>
<gene>
    <name evidence="2" type="ORF">ID47_07865</name>
</gene>
<dbReference type="EMBL" id="CP008941">
    <property type="protein sequence ID" value="AIK96653.1"/>
    <property type="molecule type" value="Genomic_DNA"/>
</dbReference>
<dbReference type="eggNOG" id="COG2919">
    <property type="taxonomic scope" value="Bacteria"/>
</dbReference>
<keyword evidence="1" id="KW-0472">Membrane</keyword>
<dbReference type="STRING" id="91604.ID47_07865"/>
<dbReference type="AlphaFoldDB" id="A0A077AYE2"/>
<proteinExistence type="predicted"/>
<organism evidence="2 3">
    <name type="scientific">Candidatus Odyssella acanthamoebae</name>
    <dbReference type="NCBI Taxonomy" id="91604"/>
    <lineage>
        <taxon>Bacteria</taxon>
        <taxon>Pseudomonadati</taxon>
        <taxon>Pseudomonadota</taxon>
        <taxon>Alphaproteobacteria</taxon>
        <taxon>Holosporales</taxon>
        <taxon>Candidatus Paracaedibacteraceae</taxon>
        <taxon>Candidatus Odyssella</taxon>
    </lineage>
</organism>
<name>A0A077AYE2_9PROT</name>
<keyword evidence="1" id="KW-1133">Transmembrane helix</keyword>
<dbReference type="KEGG" id="paca:ID47_07865"/>
<protein>
    <submittedName>
        <fullName evidence="2">Septum formation initiator</fullName>
    </submittedName>
</protein>
<dbReference type="HOGENOM" id="CLU_159931_0_0_5"/>